<comment type="similarity">
    <text evidence="2 13">Belongs to the class-I aminoacyl-tRNA synthetase family.</text>
</comment>
<dbReference type="GO" id="GO:0006423">
    <property type="term" value="P:cysteinyl-tRNA aminoacylation"/>
    <property type="evidence" value="ECO:0007669"/>
    <property type="project" value="UniProtKB-UniRule"/>
</dbReference>
<dbReference type="InterPro" id="IPR015803">
    <property type="entry name" value="Cys-tRNA-ligase"/>
</dbReference>
<feature type="binding site" evidence="13">
    <location>
        <position position="271"/>
    </location>
    <ligand>
        <name>ATP</name>
        <dbReference type="ChEBI" id="CHEBI:30616"/>
    </ligand>
</feature>
<dbReference type="EC" id="6.1.1.16" evidence="13"/>
<dbReference type="Pfam" id="PF23493">
    <property type="entry name" value="CysS_C"/>
    <property type="match status" value="1"/>
</dbReference>
<dbReference type="RefSeq" id="WP_012933169.1">
    <property type="nucleotide sequence ID" value="NC_013739.1"/>
</dbReference>
<dbReference type="EMBL" id="CP001854">
    <property type="protein sequence ID" value="ADB50118.1"/>
    <property type="molecule type" value="Genomic_DNA"/>
</dbReference>
<reference evidence="15 16" key="1">
    <citation type="journal article" date="2010" name="Stand. Genomic Sci.">
        <title>Complete genome sequence of Conexibacter woesei type strain (ID131577).</title>
        <authorList>
            <person name="Pukall R."/>
            <person name="Lapidus A."/>
            <person name="Glavina Del Rio T."/>
            <person name="Copeland A."/>
            <person name="Tice H."/>
            <person name="Cheng J.-F."/>
            <person name="Lucas S."/>
            <person name="Chen F."/>
            <person name="Nolan M."/>
            <person name="Bruce D."/>
            <person name="Goodwin L."/>
            <person name="Pitluck S."/>
            <person name="Mavromatis K."/>
            <person name="Ivanova N."/>
            <person name="Ovchinnikova G."/>
            <person name="Pati A."/>
            <person name="Chen A."/>
            <person name="Palaniappan K."/>
            <person name="Land M."/>
            <person name="Hauser L."/>
            <person name="Chang Y.-J."/>
            <person name="Jeffries C.D."/>
            <person name="Chain P."/>
            <person name="Meincke L."/>
            <person name="Sims D."/>
            <person name="Brettin T."/>
            <person name="Detter J.C."/>
            <person name="Rohde M."/>
            <person name="Goeker M."/>
            <person name="Bristow J."/>
            <person name="Eisen J.A."/>
            <person name="Markowitz V."/>
            <person name="Kyrpides N.C."/>
            <person name="Klenk H.-P."/>
            <person name="Hugenholtz P."/>
        </authorList>
    </citation>
    <scope>NUCLEOTIDE SEQUENCE [LARGE SCALE GENOMIC DNA]</scope>
    <source>
        <strain evidence="16">DSM 14684 / CIP 108061 / JCM 11494 / NBRC 100937 / ID131577</strain>
    </source>
</reference>
<keyword evidence="6 13" id="KW-0479">Metal-binding</keyword>
<keyword evidence="5 13" id="KW-0436">Ligase</keyword>
<dbReference type="InterPro" id="IPR015273">
    <property type="entry name" value="Cys-tRNA-synt_Ia_DALR"/>
</dbReference>
<dbReference type="HOGENOM" id="CLU_013528_0_1_11"/>
<proteinExistence type="inferred from homology"/>
<dbReference type="SUPFAM" id="SSF52374">
    <property type="entry name" value="Nucleotidylyl transferase"/>
    <property type="match status" value="1"/>
</dbReference>
<protein>
    <recommendedName>
        <fullName evidence="13">Cysteine--tRNA ligase</fullName>
        <ecNumber evidence="13">6.1.1.16</ecNumber>
    </recommendedName>
    <alternativeName>
        <fullName evidence="13">Cysteinyl-tRNA synthetase</fullName>
        <shortName evidence="13">CysRS</shortName>
    </alternativeName>
</protein>
<dbReference type="InterPro" id="IPR014729">
    <property type="entry name" value="Rossmann-like_a/b/a_fold"/>
</dbReference>
<comment type="catalytic activity">
    <reaction evidence="12 13">
        <text>tRNA(Cys) + L-cysteine + ATP = L-cysteinyl-tRNA(Cys) + AMP + diphosphate</text>
        <dbReference type="Rhea" id="RHEA:17773"/>
        <dbReference type="Rhea" id="RHEA-COMP:9661"/>
        <dbReference type="Rhea" id="RHEA-COMP:9679"/>
        <dbReference type="ChEBI" id="CHEBI:30616"/>
        <dbReference type="ChEBI" id="CHEBI:33019"/>
        <dbReference type="ChEBI" id="CHEBI:35235"/>
        <dbReference type="ChEBI" id="CHEBI:78442"/>
        <dbReference type="ChEBI" id="CHEBI:78517"/>
        <dbReference type="ChEBI" id="CHEBI:456215"/>
        <dbReference type="EC" id="6.1.1.16"/>
    </reaction>
</comment>
<evidence type="ECO:0000256" key="1">
    <source>
        <dbReference type="ARBA" id="ARBA00004496"/>
    </source>
</evidence>
<evidence type="ECO:0000256" key="12">
    <source>
        <dbReference type="ARBA" id="ARBA00047398"/>
    </source>
</evidence>
<evidence type="ECO:0000256" key="4">
    <source>
        <dbReference type="ARBA" id="ARBA00022490"/>
    </source>
</evidence>
<dbReference type="GO" id="GO:0004817">
    <property type="term" value="F:cysteine-tRNA ligase activity"/>
    <property type="evidence" value="ECO:0007669"/>
    <property type="project" value="UniProtKB-UniRule"/>
</dbReference>
<dbReference type="GO" id="GO:0008270">
    <property type="term" value="F:zinc ion binding"/>
    <property type="evidence" value="ECO:0007669"/>
    <property type="project" value="UniProtKB-UniRule"/>
</dbReference>
<dbReference type="HAMAP" id="MF_00041">
    <property type="entry name" value="Cys_tRNA_synth"/>
    <property type="match status" value="1"/>
</dbReference>
<gene>
    <name evidence="13" type="primary">cysS</name>
    <name evidence="15" type="ordered locus">Cwoe_1691</name>
</gene>
<keyword evidence="9 13" id="KW-0067">ATP-binding</keyword>
<accession>D3F142</accession>
<evidence type="ECO:0000256" key="2">
    <source>
        <dbReference type="ARBA" id="ARBA00005594"/>
    </source>
</evidence>
<name>D3F142_CONWI</name>
<dbReference type="STRING" id="469383.Cwoe_1691"/>
<keyword evidence="11 13" id="KW-0030">Aminoacyl-tRNA synthetase</keyword>
<feature type="binding site" evidence="13">
    <location>
        <position position="211"/>
    </location>
    <ligand>
        <name>Zn(2+)</name>
        <dbReference type="ChEBI" id="CHEBI:29105"/>
    </ligand>
</feature>
<feature type="short sequence motif" description="'HIGH' region" evidence="13">
    <location>
        <begin position="32"/>
        <end position="42"/>
    </location>
</feature>
<keyword evidence="16" id="KW-1185">Reference proteome</keyword>
<dbReference type="SUPFAM" id="SSF47323">
    <property type="entry name" value="Anticodon-binding domain of a subclass of class I aminoacyl-tRNA synthetases"/>
    <property type="match status" value="1"/>
</dbReference>
<dbReference type="CDD" id="cd00672">
    <property type="entry name" value="CysRS_core"/>
    <property type="match status" value="1"/>
</dbReference>
<evidence type="ECO:0000256" key="5">
    <source>
        <dbReference type="ARBA" id="ARBA00022598"/>
    </source>
</evidence>
<feature type="binding site" evidence="13">
    <location>
        <position position="30"/>
    </location>
    <ligand>
        <name>Zn(2+)</name>
        <dbReference type="ChEBI" id="CHEBI:29105"/>
    </ligand>
</feature>
<dbReference type="PANTHER" id="PTHR10890:SF3">
    <property type="entry name" value="CYSTEINE--TRNA LIGASE, CYTOPLASMIC"/>
    <property type="match status" value="1"/>
</dbReference>
<dbReference type="Proteomes" id="UP000008229">
    <property type="component" value="Chromosome"/>
</dbReference>
<evidence type="ECO:0000256" key="8">
    <source>
        <dbReference type="ARBA" id="ARBA00022833"/>
    </source>
</evidence>
<dbReference type="NCBIfam" id="TIGR00435">
    <property type="entry name" value="cysS"/>
    <property type="match status" value="1"/>
</dbReference>
<dbReference type="Gene3D" id="3.40.50.620">
    <property type="entry name" value="HUPs"/>
    <property type="match status" value="1"/>
</dbReference>
<sequence>MRTIAIHDTRSGRLLPLEPREPGKVGIYACGPTVYGRIHVGNARPFVVFSLYKRFLEHEGYDVTFVANVTDVNDKIYDAARAAGVESEQLAAEMTAAYVADTDALGLGRPDHEPLARETIDEIVALIAVLIERGHAYAVEGDVYFDVRSYPAYGELSHRDVDQMDQGEGISGASLKRDPLDFALWKAWKDGEDTSWDAPWGRGRPGWHIECSAMAETLLGVGFDVHGGGSDLVFPHHENEAAQTCAARGAPLARLWMHNGMVRLEGEKMAKSVGNIFLLHEALAAHGRDALVAYFCGGHYRQPIAYSDERLAEAARSVERIREAGRRLVTGSASPDDLSGLREAFFAALADDFNTPRAMAAVFDWVREANRRAEAGSPVGDADLREMLQVVALDNLLDATDGADAPDAAAQELLARREAARAARDFAAADTLRDELAALGWTVRDGAAGPELIRRG</sequence>
<evidence type="ECO:0000313" key="16">
    <source>
        <dbReference type="Proteomes" id="UP000008229"/>
    </source>
</evidence>
<feature type="short sequence motif" description="'KMSKS' region" evidence="13">
    <location>
        <begin position="268"/>
        <end position="272"/>
    </location>
</feature>
<evidence type="ECO:0000256" key="13">
    <source>
        <dbReference type="HAMAP-Rule" id="MF_00041"/>
    </source>
</evidence>
<dbReference type="InterPro" id="IPR032678">
    <property type="entry name" value="tRNA-synt_1_cat_dom"/>
</dbReference>
<dbReference type="KEGG" id="cwo:Cwoe_1691"/>
<dbReference type="Pfam" id="PF01406">
    <property type="entry name" value="tRNA-synt_1e"/>
    <property type="match status" value="1"/>
</dbReference>
<dbReference type="eggNOG" id="COG0215">
    <property type="taxonomic scope" value="Bacteria"/>
</dbReference>
<keyword evidence="10 13" id="KW-0648">Protein biosynthesis</keyword>
<dbReference type="InterPro" id="IPR009080">
    <property type="entry name" value="tRNAsynth_Ia_anticodon-bd"/>
</dbReference>
<dbReference type="InterPro" id="IPR024909">
    <property type="entry name" value="Cys-tRNA/MSH_ligase"/>
</dbReference>
<dbReference type="AlphaFoldDB" id="D3F142"/>
<evidence type="ECO:0000256" key="10">
    <source>
        <dbReference type="ARBA" id="ARBA00022917"/>
    </source>
</evidence>
<keyword evidence="4 13" id="KW-0963">Cytoplasm</keyword>
<feature type="binding site" evidence="13">
    <location>
        <position position="240"/>
    </location>
    <ligand>
        <name>Zn(2+)</name>
        <dbReference type="ChEBI" id="CHEBI:29105"/>
    </ligand>
</feature>
<comment type="cofactor">
    <cofactor evidence="13">
        <name>Zn(2+)</name>
        <dbReference type="ChEBI" id="CHEBI:29105"/>
    </cofactor>
    <text evidence="13">Binds 1 zinc ion per subunit.</text>
</comment>
<evidence type="ECO:0000259" key="14">
    <source>
        <dbReference type="SMART" id="SM00840"/>
    </source>
</evidence>
<dbReference type="GO" id="GO:0005829">
    <property type="term" value="C:cytosol"/>
    <property type="evidence" value="ECO:0007669"/>
    <property type="project" value="TreeGrafter"/>
</dbReference>
<dbReference type="SMART" id="SM00840">
    <property type="entry name" value="DALR_2"/>
    <property type="match status" value="1"/>
</dbReference>
<evidence type="ECO:0000313" key="15">
    <source>
        <dbReference type="EMBL" id="ADB50118.1"/>
    </source>
</evidence>
<dbReference type="GO" id="GO:0005524">
    <property type="term" value="F:ATP binding"/>
    <property type="evidence" value="ECO:0007669"/>
    <property type="project" value="UniProtKB-UniRule"/>
</dbReference>
<keyword evidence="7 13" id="KW-0547">Nucleotide-binding</keyword>
<feature type="binding site" evidence="13">
    <location>
        <position position="236"/>
    </location>
    <ligand>
        <name>Zn(2+)</name>
        <dbReference type="ChEBI" id="CHEBI:29105"/>
    </ligand>
</feature>
<comment type="subunit">
    <text evidence="3 13">Monomer.</text>
</comment>
<evidence type="ECO:0000256" key="7">
    <source>
        <dbReference type="ARBA" id="ARBA00022741"/>
    </source>
</evidence>
<dbReference type="PANTHER" id="PTHR10890">
    <property type="entry name" value="CYSTEINYL-TRNA SYNTHETASE"/>
    <property type="match status" value="1"/>
</dbReference>
<evidence type="ECO:0000256" key="3">
    <source>
        <dbReference type="ARBA" id="ARBA00011245"/>
    </source>
</evidence>
<comment type="subcellular location">
    <subcellularLocation>
        <location evidence="1 13">Cytoplasm</location>
    </subcellularLocation>
</comment>
<keyword evidence="8 13" id="KW-0862">Zinc</keyword>
<organism evidence="15 16">
    <name type="scientific">Conexibacter woesei (strain DSM 14684 / CCUG 47730 / CIP 108061 / JCM 11494 / NBRC 100937 / ID131577)</name>
    <dbReference type="NCBI Taxonomy" id="469383"/>
    <lineage>
        <taxon>Bacteria</taxon>
        <taxon>Bacillati</taxon>
        <taxon>Actinomycetota</taxon>
        <taxon>Thermoleophilia</taxon>
        <taxon>Solirubrobacterales</taxon>
        <taxon>Conexibacteraceae</taxon>
        <taxon>Conexibacter</taxon>
    </lineage>
</organism>
<evidence type="ECO:0000256" key="11">
    <source>
        <dbReference type="ARBA" id="ARBA00023146"/>
    </source>
</evidence>
<dbReference type="PRINTS" id="PR00983">
    <property type="entry name" value="TRNASYNTHCYS"/>
</dbReference>
<dbReference type="Gene3D" id="1.20.120.1910">
    <property type="entry name" value="Cysteine-tRNA ligase, C-terminal anti-codon recognition domain"/>
    <property type="match status" value="1"/>
</dbReference>
<dbReference type="Pfam" id="PF09190">
    <property type="entry name" value="DALR_2"/>
    <property type="match status" value="1"/>
</dbReference>
<evidence type="ECO:0000256" key="9">
    <source>
        <dbReference type="ARBA" id="ARBA00022840"/>
    </source>
</evidence>
<dbReference type="OrthoDB" id="9815130at2"/>
<dbReference type="InterPro" id="IPR056411">
    <property type="entry name" value="CysS_C"/>
</dbReference>
<feature type="domain" description="Cysteinyl-tRNA synthetase class Ia DALR" evidence="14">
    <location>
        <begin position="344"/>
        <end position="397"/>
    </location>
</feature>
<evidence type="ECO:0000256" key="6">
    <source>
        <dbReference type="ARBA" id="ARBA00022723"/>
    </source>
</evidence>
<reference evidence="16" key="2">
    <citation type="submission" date="2010-01" db="EMBL/GenBank/DDBJ databases">
        <title>The complete genome of Conexibacter woesei DSM 14684.</title>
        <authorList>
            <consortium name="US DOE Joint Genome Institute (JGI-PGF)"/>
            <person name="Lucas S."/>
            <person name="Copeland A."/>
            <person name="Lapidus A."/>
            <person name="Glavina del Rio T."/>
            <person name="Dalin E."/>
            <person name="Tice H."/>
            <person name="Bruce D."/>
            <person name="Goodwin L."/>
            <person name="Pitluck S."/>
            <person name="Kyrpides N."/>
            <person name="Mavromatis K."/>
            <person name="Ivanova N."/>
            <person name="Mikhailova N."/>
            <person name="Chertkov O."/>
            <person name="Brettin T."/>
            <person name="Detter J.C."/>
            <person name="Han C."/>
            <person name="Larimer F."/>
            <person name="Land M."/>
            <person name="Hauser L."/>
            <person name="Markowitz V."/>
            <person name="Cheng J.-F."/>
            <person name="Hugenholtz P."/>
            <person name="Woyke T."/>
            <person name="Wu D."/>
            <person name="Pukall R."/>
            <person name="Steenblock K."/>
            <person name="Schneider S."/>
            <person name="Klenk H.-P."/>
            <person name="Eisen J.A."/>
        </authorList>
    </citation>
    <scope>NUCLEOTIDE SEQUENCE [LARGE SCALE GENOMIC DNA]</scope>
    <source>
        <strain evidence="16">DSM 14684 / CIP 108061 / JCM 11494 / NBRC 100937 / ID131577</strain>
    </source>
</reference>